<dbReference type="Pfam" id="PF13279">
    <property type="entry name" value="4HBT_2"/>
    <property type="match status" value="1"/>
</dbReference>
<dbReference type="EMBL" id="UINC01001484">
    <property type="protein sequence ID" value="SUZ81952.1"/>
    <property type="molecule type" value="Genomic_DNA"/>
</dbReference>
<dbReference type="GO" id="GO:0047617">
    <property type="term" value="F:fatty acyl-CoA hydrolase activity"/>
    <property type="evidence" value="ECO:0007669"/>
    <property type="project" value="TreeGrafter"/>
</dbReference>
<name>A0A381QRD8_9ZZZZ</name>
<comment type="similarity">
    <text evidence="1">Belongs to the 4-hydroxybenzoyl-CoA thioesterase family.</text>
</comment>
<dbReference type="NCBIfam" id="TIGR00051">
    <property type="entry name" value="YbgC/FadM family acyl-CoA thioesterase"/>
    <property type="match status" value="1"/>
</dbReference>
<dbReference type="PANTHER" id="PTHR31793">
    <property type="entry name" value="4-HYDROXYBENZOYL-COA THIOESTERASE FAMILY MEMBER"/>
    <property type="match status" value="1"/>
</dbReference>
<dbReference type="Gene3D" id="3.10.129.10">
    <property type="entry name" value="Hotdog Thioesterase"/>
    <property type="match status" value="1"/>
</dbReference>
<sequence length="130" mass="15050">VQSSTSIIRVRYSETDKMGVVYHANYLVWFEIGRTDLLRTIGWSYRQMEATGVLLPVIEAHCEYRKPCKYDDELEVITHGELLSPTRVCFNYEIRWLDGEVSAIGRTVHAAINEQRRPCRLPEQLSSVFA</sequence>
<evidence type="ECO:0000313" key="3">
    <source>
        <dbReference type="EMBL" id="SUZ81952.1"/>
    </source>
</evidence>
<dbReference type="InterPro" id="IPR029069">
    <property type="entry name" value="HotDog_dom_sf"/>
</dbReference>
<evidence type="ECO:0000256" key="2">
    <source>
        <dbReference type="ARBA" id="ARBA00022801"/>
    </source>
</evidence>
<dbReference type="PROSITE" id="PS01328">
    <property type="entry name" value="4HBCOA_THIOESTERASE"/>
    <property type="match status" value="1"/>
</dbReference>
<keyword evidence="2" id="KW-0378">Hydrolase</keyword>
<protein>
    <submittedName>
        <fullName evidence="3">Uncharacterized protein</fullName>
    </submittedName>
</protein>
<proteinExistence type="inferred from homology"/>
<dbReference type="CDD" id="cd00586">
    <property type="entry name" value="4HBT"/>
    <property type="match status" value="1"/>
</dbReference>
<dbReference type="SUPFAM" id="SSF54637">
    <property type="entry name" value="Thioesterase/thiol ester dehydrase-isomerase"/>
    <property type="match status" value="1"/>
</dbReference>
<dbReference type="AlphaFoldDB" id="A0A381QRD8"/>
<dbReference type="PANTHER" id="PTHR31793:SF27">
    <property type="entry name" value="NOVEL THIOESTERASE SUPERFAMILY DOMAIN AND SAPOSIN A-TYPE DOMAIN CONTAINING PROTEIN (0610012H03RIK)"/>
    <property type="match status" value="1"/>
</dbReference>
<dbReference type="InterPro" id="IPR050563">
    <property type="entry name" value="4-hydroxybenzoyl-CoA_TE"/>
</dbReference>
<accession>A0A381QRD8</accession>
<gene>
    <name evidence="3" type="ORF">METZ01_LOCUS34806</name>
</gene>
<feature type="non-terminal residue" evidence="3">
    <location>
        <position position="1"/>
    </location>
</feature>
<dbReference type="InterPro" id="IPR006684">
    <property type="entry name" value="YbgC/YbaW"/>
</dbReference>
<reference evidence="3" key="1">
    <citation type="submission" date="2018-05" db="EMBL/GenBank/DDBJ databases">
        <authorList>
            <person name="Lanie J.A."/>
            <person name="Ng W.-L."/>
            <person name="Kazmierczak K.M."/>
            <person name="Andrzejewski T.M."/>
            <person name="Davidsen T.M."/>
            <person name="Wayne K.J."/>
            <person name="Tettelin H."/>
            <person name="Glass J.I."/>
            <person name="Rusch D."/>
            <person name="Podicherti R."/>
            <person name="Tsui H.-C.T."/>
            <person name="Winkler M.E."/>
        </authorList>
    </citation>
    <scope>NUCLEOTIDE SEQUENCE</scope>
</reference>
<dbReference type="PIRSF" id="PIRSF003230">
    <property type="entry name" value="YbgC"/>
    <property type="match status" value="1"/>
</dbReference>
<dbReference type="InterPro" id="IPR008272">
    <property type="entry name" value="HB-CoA_thioesterase_AS"/>
</dbReference>
<organism evidence="3">
    <name type="scientific">marine metagenome</name>
    <dbReference type="NCBI Taxonomy" id="408172"/>
    <lineage>
        <taxon>unclassified sequences</taxon>
        <taxon>metagenomes</taxon>
        <taxon>ecological metagenomes</taxon>
    </lineage>
</organism>
<evidence type="ECO:0000256" key="1">
    <source>
        <dbReference type="ARBA" id="ARBA00005953"/>
    </source>
</evidence>